<protein>
    <submittedName>
        <fullName evidence="4">CO/xanthine dehydrogenase FAD-binding subunit</fullName>
    </submittedName>
</protein>
<accession>A0ABS2MQR0</accession>
<organism evidence="4 5">
    <name type="scientific">Fusibacter tunisiensis</name>
    <dbReference type="NCBI Taxonomy" id="1008308"/>
    <lineage>
        <taxon>Bacteria</taxon>
        <taxon>Bacillati</taxon>
        <taxon>Bacillota</taxon>
        <taxon>Clostridia</taxon>
        <taxon>Eubacteriales</taxon>
        <taxon>Eubacteriales Family XII. Incertae Sedis</taxon>
        <taxon>Fusibacter</taxon>
    </lineage>
</organism>
<keyword evidence="5" id="KW-1185">Reference proteome</keyword>
<evidence type="ECO:0000259" key="3">
    <source>
        <dbReference type="PROSITE" id="PS51387"/>
    </source>
</evidence>
<dbReference type="PROSITE" id="PS51387">
    <property type="entry name" value="FAD_PCMH"/>
    <property type="match status" value="1"/>
</dbReference>
<dbReference type="PANTHER" id="PTHR42659:SF9">
    <property type="entry name" value="XANTHINE DEHYDROGENASE FAD-BINDING SUBUNIT XDHB-RELATED"/>
    <property type="match status" value="1"/>
</dbReference>
<dbReference type="Pfam" id="PF00941">
    <property type="entry name" value="FAD_binding_5"/>
    <property type="match status" value="1"/>
</dbReference>
<feature type="domain" description="FAD-binding PCMH-type" evidence="3">
    <location>
        <begin position="1"/>
        <end position="159"/>
    </location>
</feature>
<keyword evidence="2" id="KW-0560">Oxidoreductase</keyword>
<dbReference type="InterPro" id="IPR016166">
    <property type="entry name" value="FAD-bd_PCMH"/>
</dbReference>
<sequence>MRITRYIQPNDLNEAYERLVETKGAVIMAGGMFLRLQHRTLPLVIDLGHLGLDGISSAGGLVTIGAMTPLRCLETSQDLPDILKKGTRQVAGVAVRNMATVGGSIMGRYPFSDVACCLLALDAKLKFHYHGEMTLQSFLDHGLEGEDILLEVFFEMPEASDYKSFRKTYTDFPTVAVGVVKRESYTVAIGARPGRAKKWTYDEMNRQTLALEAFEFSSDRRASAEYRKQLAAALLEDIMEGGM</sequence>
<dbReference type="SUPFAM" id="SSF56176">
    <property type="entry name" value="FAD-binding/transporter-associated domain-like"/>
    <property type="match status" value="1"/>
</dbReference>
<dbReference type="InterPro" id="IPR005107">
    <property type="entry name" value="CO_DH_flav_C"/>
</dbReference>
<name>A0ABS2MQR0_9FIRM</name>
<proteinExistence type="predicted"/>
<dbReference type="InterPro" id="IPR036318">
    <property type="entry name" value="FAD-bd_PCMH-like_sf"/>
</dbReference>
<dbReference type="Gene3D" id="3.30.465.10">
    <property type="match status" value="1"/>
</dbReference>
<dbReference type="InterPro" id="IPR051312">
    <property type="entry name" value="Diverse_Substr_Oxidored"/>
</dbReference>
<dbReference type="SMART" id="SM01092">
    <property type="entry name" value="CO_deh_flav_C"/>
    <property type="match status" value="1"/>
</dbReference>
<evidence type="ECO:0000256" key="1">
    <source>
        <dbReference type="ARBA" id="ARBA00022630"/>
    </source>
</evidence>
<gene>
    <name evidence="4" type="ORF">JOC49_001265</name>
</gene>
<keyword evidence="1" id="KW-0285">Flavoprotein</keyword>
<reference evidence="4 5" key="1">
    <citation type="submission" date="2021-01" db="EMBL/GenBank/DDBJ databases">
        <title>Genomic Encyclopedia of Type Strains, Phase IV (KMG-IV): sequencing the most valuable type-strain genomes for metagenomic binning, comparative biology and taxonomic classification.</title>
        <authorList>
            <person name="Goeker M."/>
        </authorList>
    </citation>
    <scope>NUCLEOTIDE SEQUENCE [LARGE SCALE GENOMIC DNA]</scope>
    <source>
        <strain evidence="4 5">DSM 24436</strain>
    </source>
</reference>
<dbReference type="InterPro" id="IPR002346">
    <property type="entry name" value="Mopterin_DH_FAD-bd"/>
</dbReference>
<dbReference type="RefSeq" id="WP_204663503.1">
    <property type="nucleotide sequence ID" value="NZ_JAFBDT010000007.1"/>
</dbReference>
<dbReference type="InterPro" id="IPR016169">
    <property type="entry name" value="FAD-bd_PCMH_sub2"/>
</dbReference>
<dbReference type="PANTHER" id="PTHR42659">
    <property type="entry name" value="XANTHINE DEHYDROGENASE SUBUNIT C-RELATED"/>
    <property type="match status" value="1"/>
</dbReference>
<evidence type="ECO:0000313" key="4">
    <source>
        <dbReference type="EMBL" id="MBM7561724.1"/>
    </source>
</evidence>
<comment type="caution">
    <text evidence="4">The sequence shown here is derived from an EMBL/GenBank/DDBJ whole genome shotgun (WGS) entry which is preliminary data.</text>
</comment>
<dbReference type="InterPro" id="IPR036683">
    <property type="entry name" value="CO_DH_flav_C_dom_sf"/>
</dbReference>
<evidence type="ECO:0000256" key="2">
    <source>
        <dbReference type="ARBA" id="ARBA00023002"/>
    </source>
</evidence>
<dbReference type="SUPFAM" id="SSF55447">
    <property type="entry name" value="CO dehydrogenase flavoprotein C-terminal domain-like"/>
    <property type="match status" value="1"/>
</dbReference>
<dbReference type="Proteomes" id="UP000767854">
    <property type="component" value="Unassembled WGS sequence"/>
</dbReference>
<dbReference type="EMBL" id="JAFBDT010000007">
    <property type="protein sequence ID" value="MBM7561724.1"/>
    <property type="molecule type" value="Genomic_DNA"/>
</dbReference>
<evidence type="ECO:0000313" key="5">
    <source>
        <dbReference type="Proteomes" id="UP000767854"/>
    </source>
</evidence>